<evidence type="ECO:0000313" key="1">
    <source>
        <dbReference type="EMBL" id="QWQ20364.1"/>
    </source>
</evidence>
<accession>A0AAJ4TI67</accession>
<dbReference type="Proteomes" id="UP000682358">
    <property type="component" value="Chromosome"/>
</dbReference>
<dbReference type="RefSeq" id="WP_215954205.1">
    <property type="nucleotide sequence ID" value="NZ_CP076405.1"/>
</dbReference>
<evidence type="ECO:0000313" key="2">
    <source>
        <dbReference type="Proteomes" id="UP000682358"/>
    </source>
</evidence>
<dbReference type="AlphaFoldDB" id="A0AAJ4TI67"/>
<dbReference type="EMBL" id="CP076405">
    <property type="protein sequence ID" value="QWQ20364.1"/>
    <property type="molecule type" value="Genomic_DNA"/>
</dbReference>
<reference evidence="1" key="1">
    <citation type="submission" date="2021-06" db="EMBL/GenBank/DDBJ databases">
        <title>Emergence of genetically related NDM-1-producing Providencia rettgeri strains in Argentina.</title>
        <authorList>
            <person name="Pasteran F."/>
            <person name="Meo A."/>
            <person name="Gomez S."/>
            <person name="Derdoy L."/>
            <person name="Albronoz E."/>
            <person name="Faccone D."/>
            <person name="Guerriero L."/>
            <person name="Archuby D."/>
            <person name="Tarzia A."/>
            <person name="Lopez M."/>
            <person name="Corso A."/>
        </authorList>
    </citation>
    <scope>NUCLEOTIDE SEQUENCE</scope>
    <source>
        <strain evidence="1">PreM15628</strain>
    </source>
</reference>
<sequence length="269" mass="31515">MSWLSKIGGALLNCVSKPIEVLCDWAGEPLKKNHHNRDESAKNSAHRRDIERLTAQSKSEHEIKMREMEFEHDLKSREKELEVNLEVRRVREIEKAVAEIQEWKKEKEFERMERTTAAIALYLKQLTKLNVETINAIGHMQLELKERAQQLVYEKTIQYKELQDTAIEEAMNDFLRIEEKFGNNERAKDILIKAVDTKMGNIISTSTRFLEELNRDIVNLNESIDRLTNQGQKFIENHLERFHSSSVSTPISFTKTNDDKRILPIKEIN</sequence>
<organism evidence="1 2">
    <name type="scientific">Providencia rettgeri</name>
    <dbReference type="NCBI Taxonomy" id="587"/>
    <lineage>
        <taxon>Bacteria</taxon>
        <taxon>Pseudomonadati</taxon>
        <taxon>Pseudomonadota</taxon>
        <taxon>Gammaproteobacteria</taxon>
        <taxon>Enterobacterales</taxon>
        <taxon>Morganellaceae</taxon>
        <taxon>Providencia</taxon>
    </lineage>
</organism>
<name>A0AAJ4TI67_PRORE</name>
<gene>
    <name evidence="1" type="ORF">KOF27_17490</name>
</gene>
<proteinExistence type="predicted"/>
<protein>
    <submittedName>
        <fullName evidence="1">Uncharacterized protein</fullName>
    </submittedName>
</protein>